<feature type="domain" description="ZP" evidence="2">
    <location>
        <begin position="329"/>
        <end position="588"/>
    </location>
</feature>
<dbReference type="GO" id="GO:0009653">
    <property type="term" value="P:anatomical structure morphogenesis"/>
    <property type="evidence" value="ECO:0007669"/>
    <property type="project" value="TreeGrafter"/>
</dbReference>
<comment type="caution">
    <text evidence="3">The sequence shown here is derived from an EMBL/GenBank/DDBJ whole genome shotgun (WGS) entry which is preliminary data.</text>
</comment>
<name>A0A8J2HAP6_COTCN</name>
<keyword evidence="4" id="KW-1185">Reference proteome</keyword>
<dbReference type="PROSITE" id="PS51034">
    <property type="entry name" value="ZP_2"/>
    <property type="match status" value="1"/>
</dbReference>
<feature type="signal peptide" evidence="1">
    <location>
        <begin position="1"/>
        <end position="19"/>
    </location>
</feature>
<protein>
    <recommendedName>
        <fullName evidence="2">ZP domain-containing protein</fullName>
    </recommendedName>
</protein>
<keyword evidence="1" id="KW-0732">Signal</keyword>
<organism evidence="3 4">
    <name type="scientific">Cotesia congregata</name>
    <name type="common">Parasitoid wasp</name>
    <name type="synonym">Apanteles congregatus</name>
    <dbReference type="NCBI Taxonomy" id="51543"/>
    <lineage>
        <taxon>Eukaryota</taxon>
        <taxon>Metazoa</taxon>
        <taxon>Ecdysozoa</taxon>
        <taxon>Arthropoda</taxon>
        <taxon>Hexapoda</taxon>
        <taxon>Insecta</taxon>
        <taxon>Pterygota</taxon>
        <taxon>Neoptera</taxon>
        <taxon>Endopterygota</taxon>
        <taxon>Hymenoptera</taxon>
        <taxon>Apocrita</taxon>
        <taxon>Ichneumonoidea</taxon>
        <taxon>Braconidae</taxon>
        <taxon>Microgastrinae</taxon>
        <taxon>Cotesia</taxon>
    </lineage>
</organism>
<reference evidence="3" key="1">
    <citation type="submission" date="2021-04" db="EMBL/GenBank/DDBJ databases">
        <authorList>
            <person name="Chebbi M.A.C M."/>
        </authorList>
    </citation>
    <scope>NUCLEOTIDE SEQUENCE</scope>
</reference>
<evidence type="ECO:0000313" key="4">
    <source>
        <dbReference type="Proteomes" id="UP000786811"/>
    </source>
</evidence>
<dbReference type="InterPro" id="IPR052774">
    <property type="entry name" value="Celegans_DevNeuronal_Protein"/>
</dbReference>
<evidence type="ECO:0000313" key="3">
    <source>
        <dbReference type="EMBL" id="CAG5092045.1"/>
    </source>
</evidence>
<dbReference type="AlphaFoldDB" id="A0A8J2HAP6"/>
<gene>
    <name evidence="3" type="ORF">HICCMSTLAB_LOCUS5879</name>
</gene>
<dbReference type="SMART" id="SM00241">
    <property type="entry name" value="ZP"/>
    <property type="match status" value="1"/>
</dbReference>
<dbReference type="EMBL" id="CAJNRD030001120">
    <property type="protein sequence ID" value="CAG5092045.1"/>
    <property type="molecule type" value="Genomic_DNA"/>
</dbReference>
<evidence type="ECO:0000259" key="2">
    <source>
        <dbReference type="PROSITE" id="PS51034"/>
    </source>
</evidence>
<dbReference type="PANTHER" id="PTHR47327">
    <property type="entry name" value="FI18240P1-RELATED"/>
    <property type="match status" value="1"/>
</dbReference>
<dbReference type="InterPro" id="IPR001507">
    <property type="entry name" value="ZP_dom"/>
</dbReference>
<accession>A0A8J2HAP6</accession>
<dbReference type="Proteomes" id="UP000786811">
    <property type="component" value="Unassembled WGS sequence"/>
</dbReference>
<feature type="chain" id="PRO_5035211351" description="ZP domain-containing protein" evidence="1">
    <location>
        <begin position="20"/>
        <end position="680"/>
    </location>
</feature>
<evidence type="ECO:0000256" key="1">
    <source>
        <dbReference type="SAM" id="SignalP"/>
    </source>
</evidence>
<sequence length="680" mass="71065">MKPQLISILVAMSLAATSAVDVCWGPGIPCQDKEGCCDGLICSDGKCAEDQSSGGGGGGGPAICMGEGAPCSDESECCDDVTCQSGTCSKPSSGGGGGGGGGGGPAICMGEGMPCSDESECCDDVTCQSGTCSKPSNGGGGGGSGSGGGPVICMGEGAPCSDESECCDDVTCQSGTCSKPSSGGGGGGGGPEICMGEGMPCSDESECCDDVTCQSGTCSKPSSGGGGGGGGPEICMGEGMPCSDESECCDDVTCQSGTCSKLSSGGGGGGPAICMGEGMPSIVILPWRHQLTTGESTPIILAASSKKQQYFCVLVLACVVRSQVQSKVRCSQDFMEVDIVRSSPQAKIYLQQLENYPDEACKPVFHKGVATFRLSLAEQNMSRCGIVRVVNKMTGQKVYYHRIIVVEPGDEGKHTFTVKCIVTELDLQTKISGLDHGVVRRSVLPAGFQEDDTVDIQDEIKGNAPIPMLSVGVRQGGKLVTGELNVSPGTPLQMEIFLDTESAPVYGLLVTYMQVTDTRTAEETIIFNGCSVDPYLFENFNTVDGDFLTAKFRAFKFPESTYVQFRGTVNVCLDKCQGVECSNGQLGFGRKKRAISMSGDKNKVFEVTMSTFIKVDYDSQVPDATLSQFIRPGKNRTFERSVIGEQVQEQFVYKWTESSGSSYCLNLIQILLSCFFLSFF</sequence>
<dbReference type="OrthoDB" id="6407830at2759"/>
<dbReference type="PANTHER" id="PTHR47327:SF7">
    <property type="entry name" value="GH08941P"/>
    <property type="match status" value="1"/>
</dbReference>
<proteinExistence type="predicted"/>